<feature type="compositionally biased region" description="Basic and acidic residues" evidence="1">
    <location>
        <begin position="28"/>
        <end position="37"/>
    </location>
</feature>
<accession>A0A8S9PPE2</accession>
<evidence type="ECO:0000256" key="1">
    <source>
        <dbReference type="SAM" id="MobiDB-lite"/>
    </source>
</evidence>
<name>A0A8S9PPE2_BRACR</name>
<gene>
    <name evidence="2" type="ORF">F2Q69_00047845</name>
</gene>
<protein>
    <submittedName>
        <fullName evidence="2">Uncharacterized protein</fullName>
    </submittedName>
</protein>
<feature type="region of interest" description="Disordered" evidence="1">
    <location>
        <begin position="28"/>
        <end position="60"/>
    </location>
</feature>
<evidence type="ECO:0000313" key="2">
    <source>
        <dbReference type="EMBL" id="KAF3525623.1"/>
    </source>
</evidence>
<dbReference type="AlphaFoldDB" id="A0A8S9PPE2"/>
<reference evidence="2" key="1">
    <citation type="submission" date="2019-12" db="EMBL/GenBank/DDBJ databases">
        <title>Genome sequencing and annotation of Brassica cretica.</title>
        <authorList>
            <person name="Studholme D.J."/>
            <person name="Sarris P."/>
        </authorList>
    </citation>
    <scope>NUCLEOTIDE SEQUENCE</scope>
    <source>
        <strain evidence="2">PFS-109/04</strain>
        <tissue evidence="2">Leaf</tissue>
    </source>
</reference>
<proteinExistence type="predicted"/>
<sequence>MEIVGELEKSIVVHDKSVQAMEVGTIRKEDSEVKKADAVGSSGQGSEERKGNGWSLVSPDKIGRAHATPVRNASKVQISASKFSVLSVDEEEEGEITETQEDDEG</sequence>
<organism evidence="2 3">
    <name type="scientific">Brassica cretica</name>
    <name type="common">Mustard</name>
    <dbReference type="NCBI Taxonomy" id="69181"/>
    <lineage>
        <taxon>Eukaryota</taxon>
        <taxon>Viridiplantae</taxon>
        <taxon>Streptophyta</taxon>
        <taxon>Embryophyta</taxon>
        <taxon>Tracheophyta</taxon>
        <taxon>Spermatophyta</taxon>
        <taxon>Magnoliopsida</taxon>
        <taxon>eudicotyledons</taxon>
        <taxon>Gunneridae</taxon>
        <taxon>Pentapetalae</taxon>
        <taxon>rosids</taxon>
        <taxon>malvids</taxon>
        <taxon>Brassicales</taxon>
        <taxon>Brassicaceae</taxon>
        <taxon>Brassiceae</taxon>
        <taxon>Brassica</taxon>
    </lineage>
</organism>
<comment type="caution">
    <text evidence="2">The sequence shown here is derived from an EMBL/GenBank/DDBJ whole genome shotgun (WGS) entry which is preliminary data.</text>
</comment>
<evidence type="ECO:0000313" key="3">
    <source>
        <dbReference type="Proteomes" id="UP000712600"/>
    </source>
</evidence>
<dbReference type="EMBL" id="QGKX02001347">
    <property type="protein sequence ID" value="KAF3525623.1"/>
    <property type="molecule type" value="Genomic_DNA"/>
</dbReference>
<dbReference type="Proteomes" id="UP000712600">
    <property type="component" value="Unassembled WGS sequence"/>
</dbReference>